<name>A0A429Y441_9BACI</name>
<dbReference type="EMBL" id="QYTV02000002">
    <property type="protein sequence ID" value="RST76180.1"/>
    <property type="molecule type" value="Genomic_DNA"/>
</dbReference>
<evidence type="ECO:0000313" key="2">
    <source>
        <dbReference type="Proteomes" id="UP000287156"/>
    </source>
</evidence>
<comment type="caution">
    <text evidence="1">The sequence shown here is derived from an EMBL/GenBank/DDBJ whole genome shotgun (WGS) entry which is preliminary data.</text>
</comment>
<accession>A0A429Y441</accession>
<dbReference type="Proteomes" id="UP000287156">
    <property type="component" value="Unassembled WGS sequence"/>
</dbReference>
<gene>
    <name evidence="1" type="ORF">D4T97_005195</name>
</gene>
<protein>
    <submittedName>
        <fullName evidence="1">Uncharacterized protein</fullName>
    </submittedName>
</protein>
<dbReference type="RefSeq" id="WP_126048424.1">
    <property type="nucleotide sequence ID" value="NZ_QYTV02000002.1"/>
</dbReference>
<sequence length="232" mass="28142">MEILKQEELIKKAKEYNLIPIEVRSIDTTNKVILNVQGIEDFLEMANSLDSVYIYYLYNYYNKASFIVPEEEYKYEEKLQKEIKRYNKEIECIDFNVPYRLILFMIQNGTFIGIELFHYWTEEMDLQTAEIVMDTLESEFYSEVKSAKSKKREQRKEDEEKLREFILNDPEFPMQSKNQDLRYWYLADLLDQEEMKPYRYLVEPFGIPHTGKAKVFMDITFMLYKEKMKNKS</sequence>
<evidence type="ECO:0000313" key="1">
    <source>
        <dbReference type="EMBL" id="RST76180.1"/>
    </source>
</evidence>
<keyword evidence="2" id="KW-1185">Reference proteome</keyword>
<dbReference type="AlphaFoldDB" id="A0A429Y441"/>
<reference evidence="1" key="1">
    <citation type="submission" date="2018-12" db="EMBL/GenBank/DDBJ databases">
        <authorList>
            <person name="Sun L."/>
            <person name="Chen Z."/>
        </authorList>
    </citation>
    <scope>NUCLEOTIDE SEQUENCE [LARGE SCALE GENOMIC DNA]</scope>
    <source>
        <strain evidence="1">3-2-2</strain>
    </source>
</reference>
<dbReference type="OrthoDB" id="2861256at2"/>
<organism evidence="1 2">
    <name type="scientific">Siminovitchia acidinfaciens</name>
    <dbReference type="NCBI Taxonomy" id="2321395"/>
    <lineage>
        <taxon>Bacteria</taxon>
        <taxon>Bacillati</taxon>
        <taxon>Bacillota</taxon>
        <taxon>Bacilli</taxon>
        <taxon>Bacillales</taxon>
        <taxon>Bacillaceae</taxon>
        <taxon>Siminovitchia</taxon>
    </lineage>
</organism>
<proteinExistence type="predicted"/>